<evidence type="ECO:0000313" key="5">
    <source>
        <dbReference type="EMBL" id="KAG7469988.1"/>
    </source>
</evidence>
<dbReference type="Gene3D" id="3.10.250.10">
    <property type="entry name" value="SRCR-like domain"/>
    <property type="match status" value="1"/>
</dbReference>
<dbReference type="FunFam" id="3.10.250.10:FF:000009">
    <property type="entry name" value="WC1"/>
    <property type="match status" value="1"/>
</dbReference>
<comment type="caution">
    <text evidence="2">Lacks conserved residue(s) required for the propagation of feature annotation.</text>
</comment>
<feature type="disulfide bond" evidence="2">
    <location>
        <begin position="202"/>
        <end position="263"/>
    </location>
</feature>
<dbReference type="EMBL" id="JAFDVH010000010">
    <property type="protein sequence ID" value="KAG7469988.1"/>
    <property type="molecule type" value="Genomic_DNA"/>
</dbReference>
<dbReference type="PRINTS" id="PR00258">
    <property type="entry name" value="SPERACTRCPTR"/>
</dbReference>
<dbReference type="PANTHER" id="PTHR48071">
    <property type="entry name" value="SRCR DOMAIN-CONTAINING PROTEIN"/>
    <property type="match status" value="1"/>
</dbReference>
<proteinExistence type="predicted"/>
<dbReference type="PANTHER" id="PTHR48071:SF27">
    <property type="entry name" value="SCAVENGER RECEPTOR CYSTEINE-RICH TYPE 1 PROTEIN M130-LIKE"/>
    <property type="match status" value="1"/>
</dbReference>
<feature type="region of interest" description="Disordered" evidence="3">
    <location>
        <begin position="336"/>
        <end position="374"/>
    </location>
</feature>
<reference evidence="5" key="1">
    <citation type="submission" date="2021-01" db="EMBL/GenBank/DDBJ databases">
        <authorList>
            <person name="Zahm M."/>
            <person name="Roques C."/>
            <person name="Cabau C."/>
            <person name="Klopp C."/>
            <person name="Donnadieu C."/>
            <person name="Jouanno E."/>
            <person name="Lampietro C."/>
            <person name="Louis A."/>
            <person name="Herpin A."/>
            <person name="Echchiki A."/>
            <person name="Berthelot C."/>
            <person name="Parey E."/>
            <person name="Roest-Crollius H."/>
            <person name="Braasch I."/>
            <person name="Postlethwait J."/>
            <person name="Bobe J."/>
            <person name="Montfort J."/>
            <person name="Bouchez O."/>
            <person name="Begum T."/>
            <person name="Mejri S."/>
            <person name="Adams A."/>
            <person name="Chen W.-J."/>
            <person name="Guiguen Y."/>
        </authorList>
    </citation>
    <scope>NUCLEOTIDE SEQUENCE</scope>
    <source>
        <strain evidence="5">YG-15Mar2019-1</strain>
        <tissue evidence="5">Brain</tissue>
    </source>
</reference>
<dbReference type="SUPFAM" id="SSF56487">
    <property type="entry name" value="SRCR-like"/>
    <property type="match status" value="1"/>
</dbReference>
<dbReference type="SMART" id="SM00202">
    <property type="entry name" value="SR"/>
    <property type="match status" value="1"/>
</dbReference>
<feature type="disulfide bond" evidence="2">
    <location>
        <begin position="189"/>
        <end position="253"/>
    </location>
</feature>
<feature type="domain" description="SRCR" evidence="4">
    <location>
        <begin position="72"/>
        <end position="160"/>
    </location>
</feature>
<organism evidence="5 6">
    <name type="scientific">Megalops atlanticus</name>
    <name type="common">Tarpon</name>
    <name type="synonym">Clupea gigantea</name>
    <dbReference type="NCBI Taxonomy" id="7932"/>
    <lineage>
        <taxon>Eukaryota</taxon>
        <taxon>Metazoa</taxon>
        <taxon>Chordata</taxon>
        <taxon>Craniata</taxon>
        <taxon>Vertebrata</taxon>
        <taxon>Euteleostomi</taxon>
        <taxon>Actinopterygii</taxon>
        <taxon>Neopterygii</taxon>
        <taxon>Teleostei</taxon>
        <taxon>Elopiformes</taxon>
        <taxon>Megalopidae</taxon>
        <taxon>Megalops</taxon>
    </lineage>
</organism>
<feature type="compositionally biased region" description="Basic and acidic residues" evidence="3">
    <location>
        <begin position="349"/>
        <end position="358"/>
    </location>
</feature>
<evidence type="ECO:0000256" key="1">
    <source>
        <dbReference type="ARBA" id="ARBA00023157"/>
    </source>
</evidence>
<feature type="region of interest" description="Disordered" evidence="3">
    <location>
        <begin position="521"/>
        <end position="552"/>
    </location>
</feature>
<dbReference type="InterPro" id="IPR036772">
    <property type="entry name" value="SRCR-like_dom_sf"/>
</dbReference>
<dbReference type="OrthoDB" id="536948at2759"/>
<dbReference type="AlphaFoldDB" id="A0A9D3PZB4"/>
<evidence type="ECO:0000256" key="2">
    <source>
        <dbReference type="PROSITE-ProRule" id="PRU00196"/>
    </source>
</evidence>
<dbReference type="GO" id="GO:0005886">
    <property type="term" value="C:plasma membrane"/>
    <property type="evidence" value="ECO:0007669"/>
    <property type="project" value="TreeGrafter"/>
</dbReference>
<dbReference type="GO" id="GO:0004252">
    <property type="term" value="F:serine-type endopeptidase activity"/>
    <property type="evidence" value="ECO:0007669"/>
    <property type="project" value="TreeGrafter"/>
</dbReference>
<feature type="disulfide bond" evidence="2">
    <location>
        <begin position="133"/>
        <end position="143"/>
    </location>
</feature>
<comment type="caution">
    <text evidence="5">The sequence shown here is derived from an EMBL/GenBank/DDBJ whole genome shotgun (WGS) entry which is preliminary data.</text>
</comment>
<dbReference type="PROSITE" id="PS50287">
    <property type="entry name" value="SRCR_2"/>
    <property type="match status" value="2"/>
</dbReference>
<accession>A0A9D3PZB4</accession>
<evidence type="ECO:0000313" key="6">
    <source>
        <dbReference type="Proteomes" id="UP001046870"/>
    </source>
</evidence>
<sequence>MSLSAFQTYSLTKKTKEPYSRHARHEMELLRLAIVLQAAVLCQALSDVTPPLSRNSSDPGPTDGPNLASPFIPQLSGNCSGTLGLLKASWTPVLLTPESTEGVATQICRQLGCGEVFWFGNSTVHNSSCLTDCIYSDFSLKNCTEEVQNNCTDATKIVCGHQAIRLAGSSDPCEGRVEVWQAGRWGTVCDDEWDLQDADVVCAQVGCGSARRVMGQGGAFGKGSGPIFLDDVNCTGTERNLWDCPAMKNSSDCGHKEDAGVICSGARRQEETTVIAVTSGPMSTAVRVEVAPSVLSPEGVGCILLSLLLLTVLITNALFCWHFKKRKRCFSVALEQSKEEPATPAEEGNDYRDKDDAPKVPADTAGNDVPSNPRQLCAQLSTEDDSDYEHYNFGLEPAAARATFQNSLRNTGENSSPMLKPSALSCLPEEGNTPNDMAALPGCPENAGSFRTLPGANFINGFCERGNTAPQAADSVETSSTSSGEFYENTGTDIELQMQGVALPPEVAGKDETVQLQTAHCEPPHNSYLPPYPQDQEDSFDSSSTSSGECYENTGKDVELQMQGEALPVEMTGADNYDQPQTEHCDTPHRSYVPPASQDQGDSSSTSSGEWYASPPVERDPLCPAPREDSGQSSSDSDYDDVANYIQ</sequence>
<gene>
    <name evidence="5" type="ORF">MATL_G00134620</name>
</gene>
<feature type="compositionally biased region" description="Basic and acidic residues" evidence="3">
    <location>
        <begin position="617"/>
        <end position="630"/>
    </location>
</feature>
<feature type="domain" description="SRCR" evidence="4">
    <location>
        <begin position="164"/>
        <end position="264"/>
    </location>
</feature>
<protein>
    <recommendedName>
        <fullName evidence="4">SRCR domain-containing protein</fullName>
    </recommendedName>
</protein>
<evidence type="ECO:0000259" key="4">
    <source>
        <dbReference type="PROSITE" id="PS50287"/>
    </source>
</evidence>
<dbReference type="InterPro" id="IPR001190">
    <property type="entry name" value="SRCR"/>
</dbReference>
<evidence type="ECO:0000256" key="3">
    <source>
        <dbReference type="SAM" id="MobiDB-lite"/>
    </source>
</evidence>
<dbReference type="Proteomes" id="UP001046870">
    <property type="component" value="Chromosome 10"/>
</dbReference>
<keyword evidence="6" id="KW-1185">Reference proteome</keyword>
<name>A0A9D3PZB4_MEGAT</name>
<dbReference type="Pfam" id="PF00530">
    <property type="entry name" value="SRCR"/>
    <property type="match status" value="1"/>
</dbReference>
<feature type="compositionally biased region" description="Low complexity" evidence="3">
    <location>
        <begin position="597"/>
        <end position="609"/>
    </location>
</feature>
<feature type="region of interest" description="Disordered" evidence="3">
    <location>
        <begin position="567"/>
        <end position="647"/>
    </location>
</feature>
<feature type="disulfide bond" evidence="2">
    <location>
        <begin position="234"/>
        <end position="244"/>
    </location>
</feature>
<dbReference type="GO" id="GO:0031638">
    <property type="term" value="P:zymogen activation"/>
    <property type="evidence" value="ECO:0007669"/>
    <property type="project" value="TreeGrafter"/>
</dbReference>
<keyword evidence="1 2" id="KW-1015">Disulfide bond</keyword>